<comment type="caution">
    <text evidence="4">The sequence shown here is derived from an EMBL/GenBank/DDBJ whole genome shotgun (WGS) entry which is preliminary data.</text>
</comment>
<evidence type="ECO:0000313" key="5">
    <source>
        <dbReference type="Proteomes" id="UP000799429"/>
    </source>
</evidence>
<proteinExistence type="predicted"/>
<organism evidence="4 5">
    <name type="scientific">Patellaria atrata CBS 101060</name>
    <dbReference type="NCBI Taxonomy" id="1346257"/>
    <lineage>
        <taxon>Eukaryota</taxon>
        <taxon>Fungi</taxon>
        <taxon>Dikarya</taxon>
        <taxon>Ascomycota</taxon>
        <taxon>Pezizomycotina</taxon>
        <taxon>Dothideomycetes</taxon>
        <taxon>Dothideomycetes incertae sedis</taxon>
        <taxon>Patellariales</taxon>
        <taxon>Patellariaceae</taxon>
        <taxon>Patellaria</taxon>
    </lineage>
</organism>
<sequence>MGNITMHLAFMVFGICGTAIYHGKSPIPVIAVTILHIHHRLASFLASLLIVLTVVALLILVSSSQNATFDVIKRLTIQLYDAILPVPPSSSSEVKCTLPLVPAAFTLSPIIFVDTNPVYPGNFNNEVHITSVLSGGQEQPIDVALGTTQAKPRYKDAEVQTDEDALGTALNDAPYKDAEVQMDEIPLVAKLSNVSTSTNNSTTEQLRSFSERSSAISTPDRFECVPSTDSTTAVEILPSSGSDKSTTSIVVNMFGAATQTSSKKLNTPLKRNALKNGMTVSPASSSASDSVKLVKGLMENSNNERDRVEDLTRKVANLKVKSTPVASREATPEAPAPKKIHSTGLDSEISKGPSTGNVFAGTVFNIPGLPPKFDFNDLVSSQVPEDTKPSAPVGFGTSSNTVASGSGSVTGVQSGSSGFNLRTSGPSSGVPATNTKMSLGGFDTVLKANVRGLFGSNTGVASNRRPKNSLFVDLKKTAPSNGTCTTSNPFASSMATKAPRNGLFASDSQFTGSGASTSGTTTPKAPSTSFGQFVTLTTDACTSSKNAPTTVAKEGDATKAPFLNTPGTGLGLFGSTPFTGPFTSLNETLSTTAAKKPGTTKISNINAPRTGLGLFGTPNTGASSVLKIASPNTVAKEADTSKAPVLNAPQTGLGLFGAAPKTGIVSLKEALSNRVPKNPDSTMTPGRSSLFNFPPSAPNVFAVSSRLFSASNSGTSDVQMSGTANYSATAQAPTNELPPAVKADLASLQGLEVPIRGNIAEKVPSNSIPTQWQVGPQNLAPIQEPCDENGIPLSIQRRPAIESMPPAYNSAVGLFGSVNPGLESDRAIHDQVMAESSFNEHDSEGEGFSDLEEPSDADEESDADIDMADHDDDAPDADANSEDFEDLGTDLGSHNNYGFSDIDDGESDHGKSDYSEVDDDEVHFLADLFECSTPSYSSPPRNADNNGPSAIDPIPGGALNRGNNQPSEDFKGEMQGFCDDTLLDYPQSSGGCPGPVDPLVTGTSSSNDPLLHGNIFNPAPLSSMFRSLDGGASSGIPPGWFSNLIPSGYNNQSNVSQPDPVDSTSASSPIGYIDEEADLQGMMDMVHNIDQARNWPPAYCDDEL</sequence>
<feature type="region of interest" description="Disordered" evidence="2">
    <location>
        <begin position="933"/>
        <end position="1005"/>
    </location>
</feature>
<feature type="compositionally biased region" description="Polar residues" evidence="2">
    <location>
        <begin position="419"/>
        <end position="431"/>
    </location>
</feature>
<feature type="transmembrane region" description="Helical" evidence="3">
    <location>
        <begin position="6"/>
        <end position="23"/>
    </location>
</feature>
<feature type="region of interest" description="Disordered" evidence="2">
    <location>
        <begin position="837"/>
        <end position="916"/>
    </location>
</feature>
<feature type="compositionally biased region" description="Low complexity" evidence="2">
    <location>
        <begin position="511"/>
        <end position="526"/>
    </location>
</feature>
<name>A0A9P4S7C0_9PEZI</name>
<feature type="compositionally biased region" description="Polar residues" evidence="2">
    <location>
        <begin position="204"/>
        <end position="217"/>
    </location>
</feature>
<feature type="region of interest" description="Disordered" evidence="2">
    <location>
        <begin position="503"/>
        <end position="526"/>
    </location>
</feature>
<feature type="transmembrane region" description="Helical" evidence="3">
    <location>
        <begin position="44"/>
        <end position="63"/>
    </location>
</feature>
<reference evidence="4" key="1">
    <citation type="journal article" date="2020" name="Stud. Mycol.">
        <title>101 Dothideomycetes genomes: a test case for predicting lifestyles and emergence of pathogens.</title>
        <authorList>
            <person name="Haridas S."/>
            <person name="Albert R."/>
            <person name="Binder M."/>
            <person name="Bloem J."/>
            <person name="Labutti K."/>
            <person name="Salamov A."/>
            <person name="Andreopoulos B."/>
            <person name="Baker S."/>
            <person name="Barry K."/>
            <person name="Bills G."/>
            <person name="Bluhm B."/>
            <person name="Cannon C."/>
            <person name="Castanera R."/>
            <person name="Culley D."/>
            <person name="Daum C."/>
            <person name="Ezra D."/>
            <person name="Gonzalez J."/>
            <person name="Henrissat B."/>
            <person name="Kuo A."/>
            <person name="Liang C."/>
            <person name="Lipzen A."/>
            <person name="Lutzoni F."/>
            <person name="Magnuson J."/>
            <person name="Mondo S."/>
            <person name="Nolan M."/>
            <person name="Ohm R."/>
            <person name="Pangilinan J."/>
            <person name="Park H.-J."/>
            <person name="Ramirez L."/>
            <person name="Alfaro M."/>
            <person name="Sun H."/>
            <person name="Tritt A."/>
            <person name="Yoshinaga Y."/>
            <person name="Zwiers L.-H."/>
            <person name="Turgeon B."/>
            <person name="Goodwin S."/>
            <person name="Spatafora J."/>
            <person name="Crous P."/>
            <person name="Grigoriev I."/>
        </authorList>
    </citation>
    <scope>NUCLEOTIDE SEQUENCE</scope>
    <source>
        <strain evidence="4">CBS 101060</strain>
    </source>
</reference>
<dbReference type="Proteomes" id="UP000799429">
    <property type="component" value="Unassembled WGS sequence"/>
</dbReference>
<evidence type="ECO:0000256" key="3">
    <source>
        <dbReference type="SAM" id="Phobius"/>
    </source>
</evidence>
<keyword evidence="1" id="KW-0175">Coiled coil</keyword>
<keyword evidence="3" id="KW-0812">Transmembrane</keyword>
<evidence type="ECO:0000313" key="4">
    <source>
        <dbReference type="EMBL" id="KAF2837452.1"/>
    </source>
</evidence>
<feature type="compositionally biased region" description="Polar residues" evidence="2">
    <location>
        <begin position="933"/>
        <end position="948"/>
    </location>
</feature>
<feature type="region of interest" description="Disordered" evidence="2">
    <location>
        <begin position="322"/>
        <end position="352"/>
    </location>
</feature>
<feature type="region of interest" description="Disordered" evidence="2">
    <location>
        <begin position="196"/>
        <end position="224"/>
    </location>
</feature>
<evidence type="ECO:0000256" key="1">
    <source>
        <dbReference type="SAM" id="Coils"/>
    </source>
</evidence>
<feature type="coiled-coil region" evidence="1">
    <location>
        <begin position="294"/>
        <end position="321"/>
    </location>
</feature>
<gene>
    <name evidence="4" type="ORF">M501DRAFT_166949</name>
</gene>
<accession>A0A9P4S7C0</accession>
<keyword evidence="3" id="KW-0472">Membrane</keyword>
<feature type="compositionally biased region" description="Low complexity" evidence="2">
    <location>
        <begin position="403"/>
        <end position="418"/>
    </location>
</feature>
<keyword evidence="3" id="KW-1133">Transmembrane helix</keyword>
<feature type="compositionally biased region" description="Acidic residues" evidence="2">
    <location>
        <begin position="845"/>
        <end position="888"/>
    </location>
</feature>
<dbReference type="EMBL" id="MU006099">
    <property type="protein sequence ID" value="KAF2837452.1"/>
    <property type="molecule type" value="Genomic_DNA"/>
</dbReference>
<keyword evidence="5" id="KW-1185">Reference proteome</keyword>
<evidence type="ECO:0000256" key="2">
    <source>
        <dbReference type="SAM" id="MobiDB-lite"/>
    </source>
</evidence>
<protein>
    <submittedName>
        <fullName evidence="4">Uncharacterized protein</fullName>
    </submittedName>
</protein>
<feature type="region of interest" description="Disordered" evidence="2">
    <location>
        <begin position="403"/>
        <end position="431"/>
    </location>
</feature>
<dbReference type="AlphaFoldDB" id="A0A9P4S7C0"/>